<accession>A0ABN8MKY5</accession>
<sequence length="105" mass="12379">SSYNSTQCKDPESTLPLLNLWIYSHDFYSLLSLKFTHLWHKGLLPDIFRDTFLYAGDVHNYNTRYATNQNLYKPRVRTNTGKQMISFKAIDLWKSIPQYLTGLNE</sequence>
<proteinExistence type="predicted"/>
<dbReference type="Proteomes" id="UP001159427">
    <property type="component" value="Unassembled WGS sequence"/>
</dbReference>
<evidence type="ECO:0000313" key="2">
    <source>
        <dbReference type="Proteomes" id="UP001159427"/>
    </source>
</evidence>
<name>A0ABN8MKY5_9CNID</name>
<keyword evidence="2" id="KW-1185">Reference proteome</keyword>
<dbReference type="EMBL" id="CALNXI010000564">
    <property type="protein sequence ID" value="CAH3029295.1"/>
    <property type="molecule type" value="Genomic_DNA"/>
</dbReference>
<reference evidence="1 2" key="1">
    <citation type="submission" date="2022-05" db="EMBL/GenBank/DDBJ databases">
        <authorList>
            <consortium name="Genoscope - CEA"/>
            <person name="William W."/>
        </authorList>
    </citation>
    <scope>NUCLEOTIDE SEQUENCE [LARGE SCALE GENOMIC DNA]</scope>
</reference>
<gene>
    <name evidence="1" type="ORF">PEVE_00035911</name>
</gene>
<feature type="non-terminal residue" evidence="1">
    <location>
        <position position="1"/>
    </location>
</feature>
<organism evidence="1 2">
    <name type="scientific">Porites evermanni</name>
    <dbReference type="NCBI Taxonomy" id="104178"/>
    <lineage>
        <taxon>Eukaryota</taxon>
        <taxon>Metazoa</taxon>
        <taxon>Cnidaria</taxon>
        <taxon>Anthozoa</taxon>
        <taxon>Hexacorallia</taxon>
        <taxon>Scleractinia</taxon>
        <taxon>Fungiina</taxon>
        <taxon>Poritidae</taxon>
        <taxon>Porites</taxon>
    </lineage>
</organism>
<comment type="caution">
    <text evidence="1">The sequence shown here is derived from an EMBL/GenBank/DDBJ whole genome shotgun (WGS) entry which is preliminary data.</text>
</comment>
<protein>
    <submittedName>
        <fullName evidence="1">Uncharacterized protein</fullName>
    </submittedName>
</protein>
<evidence type="ECO:0000313" key="1">
    <source>
        <dbReference type="EMBL" id="CAH3029295.1"/>
    </source>
</evidence>